<proteinExistence type="predicted"/>
<organism evidence="2 3">
    <name type="scientific">Duganella qianjiadongensis</name>
    <dbReference type="NCBI Taxonomy" id="2692176"/>
    <lineage>
        <taxon>Bacteria</taxon>
        <taxon>Pseudomonadati</taxon>
        <taxon>Pseudomonadota</taxon>
        <taxon>Betaproteobacteria</taxon>
        <taxon>Burkholderiales</taxon>
        <taxon>Oxalobacteraceae</taxon>
        <taxon>Telluria group</taxon>
        <taxon>Duganella</taxon>
    </lineage>
</organism>
<evidence type="ECO:0000313" key="3">
    <source>
        <dbReference type="Proteomes" id="UP000478090"/>
    </source>
</evidence>
<evidence type="ECO:0000256" key="1">
    <source>
        <dbReference type="SAM" id="Phobius"/>
    </source>
</evidence>
<sequence length="78" mass="8559">MRWSISASLRCRAAWPEFSPFHLLFAGLMGGAVLVWPPLCLFIVPELAWGVAQWLPFQRLEQPAGASLTPLAPAVRGT</sequence>
<dbReference type="RefSeq" id="WP_161038527.1">
    <property type="nucleotide sequence ID" value="NZ_WWCM01000003.1"/>
</dbReference>
<dbReference type="Proteomes" id="UP000478090">
    <property type="component" value="Unassembled WGS sequence"/>
</dbReference>
<evidence type="ECO:0000313" key="2">
    <source>
        <dbReference type="EMBL" id="MYM39160.1"/>
    </source>
</evidence>
<feature type="transmembrane region" description="Helical" evidence="1">
    <location>
        <begin position="21"/>
        <end position="44"/>
    </location>
</feature>
<keyword evidence="1" id="KW-0812">Transmembrane</keyword>
<dbReference type="EMBL" id="WWCM01000003">
    <property type="protein sequence ID" value="MYM39160.1"/>
    <property type="molecule type" value="Genomic_DNA"/>
</dbReference>
<accession>A0ABW9VKI3</accession>
<gene>
    <name evidence="2" type="ORF">GTP27_07420</name>
</gene>
<protein>
    <submittedName>
        <fullName evidence="2">Uncharacterized protein</fullName>
    </submittedName>
</protein>
<comment type="caution">
    <text evidence="2">The sequence shown here is derived from an EMBL/GenBank/DDBJ whole genome shotgun (WGS) entry which is preliminary data.</text>
</comment>
<keyword evidence="1" id="KW-0472">Membrane</keyword>
<keyword evidence="3" id="KW-1185">Reference proteome</keyword>
<reference evidence="2 3" key="1">
    <citation type="submission" date="2019-12" db="EMBL/GenBank/DDBJ databases">
        <title>Novel species isolated from a subtropical stream in China.</title>
        <authorList>
            <person name="Lu H."/>
        </authorList>
    </citation>
    <scope>NUCLEOTIDE SEQUENCE [LARGE SCALE GENOMIC DNA]</scope>
    <source>
        <strain evidence="2 3">CY13W</strain>
    </source>
</reference>
<name>A0ABW9VKI3_9BURK</name>
<keyword evidence="1" id="KW-1133">Transmembrane helix</keyword>